<dbReference type="EnsemblPlants" id="OPUNC11G05250.1">
    <property type="protein sequence ID" value="OPUNC11G05250.1"/>
    <property type="gene ID" value="OPUNC11G05250"/>
</dbReference>
<feature type="compositionally biased region" description="Basic and acidic residues" evidence="1">
    <location>
        <begin position="48"/>
        <end position="77"/>
    </location>
</feature>
<accession>A0A0E0MDB9</accession>
<name>A0A0E0MDB9_ORYPU</name>
<sequence>MEPLVETLKDEMEPRWIFYGFYKGRAGRPEARHDFSSRAPAAGGAANDLEKLRPSRRSLYDPRSSVEQEQPQQDKRPPLACALREPRSHHVVLDLSTTNK</sequence>
<protein>
    <submittedName>
        <fullName evidence="2">Uncharacterized protein</fullName>
    </submittedName>
</protein>
<evidence type="ECO:0000313" key="3">
    <source>
        <dbReference type="Proteomes" id="UP000026962"/>
    </source>
</evidence>
<dbReference type="Gramene" id="OPUNC11G05250.1">
    <property type="protein sequence ID" value="OPUNC11G05250.1"/>
    <property type="gene ID" value="OPUNC11G05250"/>
</dbReference>
<organism evidence="2">
    <name type="scientific">Oryza punctata</name>
    <name type="common">Red rice</name>
    <dbReference type="NCBI Taxonomy" id="4537"/>
    <lineage>
        <taxon>Eukaryota</taxon>
        <taxon>Viridiplantae</taxon>
        <taxon>Streptophyta</taxon>
        <taxon>Embryophyta</taxon>
        <taxon>Tracheophyta</taxon>
        <taxon>Spermatophyta</taxon>
        <taxon>Magnoliopsida</taxon>
        <taxon>Liliopsida</taxon>
        <taxon>Poales</taxon>
        <taxon>Poaceae</taxon>
        <taxon>BOP clade</taxon>
        <taxon>Oryzoideae</taxon>
        <taxon>Oryzeae</taxon>
        <taxon>Oryzinae</taxon>
        <taxon>Oryza</taxon>
    </lineage>
</organism>
<proteinExistence type="predicted"/>
<dbReference type="Proteomes" id="UP000026962">
    <property type="component" value="Chromosome 11"/>
</dbReference>
<reference evidence="2" key="1">
    <citation type="submission" date="2015-04" db="UniProtKB">
        <authorList>
            <consortium name="EnsemblPlants"/>
        </authorList>
    </citation>
    <scope>IDENTIFICATION</scope>
</reference>
<reference evidence="2" key="2">
    <citation type="submission" date="2018-05" db="EMBL/GenBank/DDBJ databases">
        <title>OpunRS2 (Oryza punctata Reference Sequence Version 2).</title>
        <authorList>
            <person name="Zhang J."/>
            <person name="Kudrna D."/>
            <person name="Lee S."/>
            <person name="Talag J."/>
            <person name="Welchert J."/>
            <person name="Wing R.A."/>
        </authorList>
    </citation>
    <scope>NUCLEOTIDE SEQUENCE [LARGE SCALE GENOMIC DNA]</scope>
</reference>
<keyword evidence="3" id="KW-1185">Reference proteome</keyword>
<dbReference type="HOGENOM" id="CLU_2310679_0_0_1"/>
<feature type="region of interest" description="Disordered" evidence="1">
    <location>
        <begin position="29"/>
        <end position="100"/>
    </location>
</feature>
<dbReference type="AlphaFoldDB" id="A0A0E0MDB9"/>
<evidence type="ECO:0000256" key="1">
    <source>
        <dbReference type="SAM" id="MobiDB-lite"/>
    </source>
</evidence>
<evidence type="ECO:0000313" key="2">
    <source>
        <dbReference type="EnsemblPlants" id="OPUNC11G05250.1"/>
    </source>
</evidence>